<accession>A0A1J5SXL1</accession>
<dbReference type="Pfam" id="PF00487">
    <property type="entry name" value="FA_desaturase"/>
    <property type="match status" value="1"/>
</dbReference>
<dbReference type="InterPro" id="IPR012171">
    <property type="entry name" value="Fatty_acid_desaturase"/>
</dbReference>
<dbReference type="GO" id="GO:0016717">
    <property type="term" value="F:oxidoreductase activity, acting on paired donors, with oxidation of a pair of donors resulting in the reduction of molecular oxygen to two molecules of water"/>
    <property type="evidence" value="ECO:0007669"/>
    <property type="project" value="TreeGrafter"/>
</dbReference>
<dbReference type="CDD" id="cd03506">
    <property type="entry name" value="Delta6-FADS-like"/>
    <property type="match status" value="1"/>
</dbReference>
<sequence length="360" mass="41532">MSTTSAVPKFPAANDSLHAELRKRVQQYFEEKGIKATGTIGLFTKATLMIAGFIIVYIQLLVWTPVWYIGLAECIILGGLIAGIGFNVMHDGSHGSFSKNKWTNKLAAYSANIVGANHFMWNMKHNMIHHSFTNVDGVDDDIEIGFLMRMAPTQKRMWAHRFQHFYFWVLYSMLYVFWIFFTDYKKYFSQRIGAFPLKKMNTKDHIAFWLTKLYHGFVFIALPIILVGWLPWLIGFLTMSLVSGFILSIVFQLAHTVEGTEFPVVDASNSKLPDEFAAHQIKTTANFATKNKLVSWLVGGLNFQIEHHLFPKISHVHYPAISKIVRNVCREYQLQYIEYPTMRRAIVAHVRFLRQMGKYD</sequence>
<dbReference type="PANTHER" id="PTHR19353:SF19">
    <property type="entry name" value="DELTA(5) FATTY ACID DESATURASE C-RELATED"/>
    <property type="match status" value="1"/>
</dbReference>
<keyword evidence="1" id="KW-0812">Transmembrane</keyword>
<dbReference type="InterPro" id="IPR005804">
    <property type="entry name" value="FA_desaturase_dom"/>
</dbReference>
<keyword evidence="1" id="KW-1133">Transmembrane helix</keyword>
<gene>
    <name evidence="3" type="ORF">GALL_56830</name>
</gene>
<feature type="transmembrane region" description="Helical" evidence="1">
    <location>
        <begin position="66"/>
        <end position="86"/>
    </location>
</feature>
<organism evidence="3">
    <name type="scientific">mine drainage metagenome</name>
    <dbReference type="NCBI Taxonomy" id="410659"/>
    <lineage>
        <taxon>unclassified sequences</taxon>
        <taxon>metagenomes</taxon>
        <taxon>ecological metagenomes</taxon>
    </lineage>
</organism>
<evidence type="ECO:0000256" key="1">
    <source>
        <dbReference type="SAM" id="Phobius"/>
    </source>
</evidence>
<protein>
    <submittedName>
        <fullName evidence="3">Fatty acid desaturase</fullName>
    </submittedName>
</protein>
<proteinExistence type="predicted"/>
<feature type="transmembrane region" description="Helical" evidence="1">
    <location>
        <begin position="165"/>
        <end position="184"/>
    </location>
</feature>
<dbReference type="AlphaFoldDB" id="A0A1J5SXL1"/>
<dbReference type="PANTHER" id="PTHR19353">
    <property type="entry name" value="FATTY ACID DESATURASE 2"/>
    <property type="match status" value="1"/>
</dbReference>
<evidence type="ECO:0000259" key="2">
    <source>
        <dbReference type="Pfam" id="PF00487"/>
    </source>
</evidence>
<feature type="domain" description="Fatty acid desaturase" evidence="2">
    <location>
        <begin position="67"/>
        <end position="339"/>
    </location>
</feature>
<feature type="transmembrane region" description="Helical" evidence="1">
    <location>
        <begin position="232"/>
        <end position="254"/>
    </location>
</feature>
<name>A0A1J5SXL1_9ZZZZ</name>
<dbReference type="GO" id="GO:0008610">
    <property type="term" value="P:lipid biosynthetic process"/>
    <property type="evidence" value="ECO:0007669"/>
    <property type="project" value="UniProtKB-ARBA"/>
</dbReference>
<dbReference type="PIRSF" id="PIRSF015921">
    <property type="entry name" value="FA_sphinglp_des"/>
    <property type="match status" value="1"/>
</dbReference>
<comment type="caution">
    <text evidence="3">The sequence shown here is derived from an EMBL/GenBank/DDBJ whole genome shotgun (WGS) entry which is preliminary data.</text>
</comment>
<evidence type="ECO:0000313" key="3">
    <source>
        <dbReference type="EMBL" id="OIR13298.1"/>
    </source>
</evidence>
<reference evidence="3" key="1">
    <citation type="submission" date="2016-10" db="EMBL/GenBank/DDBJ databases">
        <title>Sequence of Gallionella enrichment culture.</title>
        <authorList>
            <person name="Poehlein A."/>
            <person name="Muehling M."/>
            <person name="Daniel R."/>
        </authorList>
    </citation>
    <scope>NUCLEOTIDE SEQUENCE</scope>
</reference>
<dbReference type="GO" id="GO:0016020">
    <property type="term" value="C:membrane"/>
    <property type="evidence" value="ECO:0007669"/>
    <property type="project" value="TreeGrafter"/>
</dbReference>
<feature type="transmembrane region" description="Helical" evidence="1">
    <location>
        <begin position="205"/>
        <end position="226"/>
    </location>
</feature>
<feature type="transmembrane region" description="Helical" evidence="1">
    <location>
        <begin position="42"/>
        <end position="60"/>
    </location>
</feature>
<dbReference type="EMBL" id="MLJW01000015">
    <property type="protein sequence ID" value="OIR13298.1"/>
    <property type="molecule type" value="Genomic_DNA"/>
</dbReference>
<keyword evidence="1" id="KW-0472">Membrane</keyword>